<comment type="caution">
    <text evidence="3">The sequence shown here is derived from an EMBL/GenBank/DDBJ whole genome shotgun (WGS) entry which is preliminary data.</text>
</comment>
<dbReference type="EMBL" id="PVLQ01000012">
    <property type="protein sequence ID" value="PRD66555.1"/>
    <property type="molecule type" value="Genomic_DNA"/>
</dbReference>
<dbReference type="Proteomes" id="UP000238589">
    <property type="component" value="Unassembled WGS sequence"/>
</dbReference>
<evidence type="ECO:0000259" key="2">
    <source>
        <dbReference type="Pfam" id="PF03413"/>
    </source>
</evidence>
<dbReference type="RefSeq" id="WP_105747395.1">
    <property type="nucleotide sequence ID" value="NZ_PVLQ01000012.1"/>
</dbReference>
<dbReference type="AlphaFoldDB" id="A0A2S9K848"/>
<dbReference type="Pfam" id="PF03413">
    <property type="entry name" value="PepSY"/>
    <property type="match status" value="1"/>
</dbReference>
<protein>
    <submittedName>
        <fullName evidence="3">Peptidase</fullName>
    </submittedName>
</protein>
<keyword evidence="4" id="KW-1185">Reference proteome</keyword>
<gene>
    <name evidence="3" type="ORF">C6P64_04570</name>
</gene>
<sequence>MIPTPSRPVLSSRRRLAACVVLLGLACGTALGFDGDHERARAALQAGEVLPLPQLLERVARVQPGQVLAVELERDDGRWVYELKLLDPAGRLVKLEVDARSAELLRRKGGR</sequence>
<name>A0A2S9K848_9BURK</name>
<dbReference type="Gene3D" id="3.10.450.40">
    <property type="match status" value="1"/>
</dbReference>
<evidence type="ECO:0000313" key="3">
    <source>
        <dbReference type="EMBL" id="PRD66555.1"/>
    </source>
</evidence>
<keyword evidence="1" id="KW-0732">Signal</keyword>
<feature type="domain" description="PepSY" evidence="2">
    <location>
        <begin position="54"/>
        <end position="106"/>
    </location>
</feature>
<accession>A0A2S9K848</accession>
<feature type="chain" id="PRO_5015550173" evidence="1">
    <location>
        <begin position="33"/>
        <end position="111"/>
    </location>
</feature>
<dbReference type="OrthoDB" id="8527445at2"/>
<evidence type="ECO:0000313" key="4">
    <source>
        <dbReference type="Proteomes" id="UP000238589"/>
    </source>
</evidence>
<evidence type="ECO:0000256" key="1">
    <source>
        <dbReference type="SAM" id="SignalP"/>
    </source>
</evidence>
<dbReference type="PROSITE" id="PS51257">
    <property type="entry name" value="PROKAR_LIPOPROTEIN"/>
    <property type="match status" value="1"/>
</dbReference>
<proteinExistence type="predicted"/>
<organism evidence="3 4">
    <name type="scientific">Malikia granosa</name>
    <dbReference type="NCBI Taxonomy" id="263067"/>
    <lineage>
        <taxon>Bacteria</taxon>
        <taxon>Pseudomonadati</taxon>
        <taxon>Pseudomonadota</taxon>
        <taxon>Betaproteobacteria</taxon>
        <taxon>Burkholderiales</taxon>
        <taxon>Comamonadaceae</taxon>
        <taxon>Malikia</taxon>
    </lineage>
</organism>
<feature type="signal peptide" evidence="1">
    <location>
        <begin position="1"/>
        <end position="32"/>
    </location>
</feature>
<reference evidence="3 4" key="1">
    <citation type="submission" date="2018-03" db="EMBL/GenBank/DDBJ databases">
        <title>Comparative genomics illustrates the genes involved in a hyperalkaliphilic mechanisms of Serpentinomonas isolated from highly-alkaline calcium-rich serpentinized springs.</title>
        <authorList>
            <person name="Suzuki S."/>
            <person name="Ishii S."/>
            <person name="Walworth N."/>
            <person name="Bird L."/>
            <person name="Kuenen J.G."/>
            <person name="Nealson K.H."/>
        </authorList>
    </citation>
    <scope>NUCLEOTIDE SEQUENCE [LARGE SCALE GENOMIC DNA]</scope>
    <source>
        <strain evidence="3 4">P1</strain>
    </source>
</reference>
<dbReference type="InterPro" id="IPR025711">
    <property type="entry name" value="PepSY"/>
</dbReference>